<protein>
    <submittedName>
        <fullName evidence="2">Uncharacterized protein</fullName>
    </submittedName>
</protein>
<evidence type="ECO:0000313" key="2">
    <source>
        <dbReference type="WBParaSite" id="JU765_v2.g18358.t2"/>
    </source>
</evidence>
<accession>A0AC34QQ49</accession>
<proteinExistence type="predicted"/>
<organism evidence="1 2">
    <name type="scientific">Panagrolaimus sp. JU765</name>
    <dbReference type="NCBI Taxonomy" id="591449"/>
    <lineage>
        <taxon>Eukaryota</taxon>
        <taxon>Metazoa</taxon>
        <taxon>Ecdysozoa</taxon>
        <taxon>Nematoda</taxon>
        <taxon>Chromadorea</taxon>
        <taxon>Rhabditida</taxon>
        <taxon>Tylenchina</taxon>
        <taxon>Panagrolaimomorpha</taxon>
        <taxon>Panagrolaimoidea</taxon>
        <taxon>Panagrolaimidae</taxon>
        <taxon>Panagrolaimus</taxon>
    </lineage>
</organism>
<sequence>MASVSQYFLWLFKRAKPKKIVKHLELFRNQGQLQLSLIRRPLEFKSNEELTEFLDKIQIKSLKIPASFTYDKNIGLSSPNRASWLRATKFSQKLIYRGIITVQQMAAPENLNITGDMDDRILDLLIGRTSKNSPIYAVELCAKYGFSLGACHRFLQNATFAKNAKIVLKVAASQEQCDNLIQMIGTYVRRDGQLMAPRTTGCLQSLLPLIPIARPEYLLANGIKLSHKVYRGTCKQNNCGISVTLFPSY</sequence>
<dbReference type="WBParaSite" id="JU765_v2.g18358.t2">
    <property type="protein sequence ID" value="JU765_v2.g18358.t2"/>
    <property type="gene ID" value="JU765_v2.g18358"/>
</dbReference>
<dbReference type="Proteomes" id="UP000887576">
    <property type="component" value="Unplaced"/>
</dbReference>
<name>A0AC34QQ49_9BILA</name>
<evidence type="ECO:0000313" key="1">
    <source>
        <dbReference type="Proteomes" id="UP000887576"/>
    </source>
</evidence>
<reference evidence="2" key="1">
    <citation type="submission" date="2022-11" db="UniProtKB">
        <authorList>
            <consortium name="WormBaseParasite"/>
        </authorList>
    </citation>
    <scope>IDENTIFICATION</scope>
</reference>